<dbReference type="InterPro" id="IPR000160">
    <property type="entry name" value="GGDEF_dom"/>
</dbReference>
<dbReference type="Pfam" id="PF00990">
    <property type="entry name" value="GGDEF"/>
    <property type="match status" value="1"/>
</dbReference>
<evidence type="ECO:0000259" key="2">
    <source>
        <dbReference type="PROSITE" id="PS50887"/>
    </source>
</evidence>
<protein>
    <submittedName>
        <fullName evidence="3">GGDEF/EAL domain-containing sensory box protein</fullName>
    </submittedName>
</protein>
<feature type="transmembrane region" description="Helical" evidence="1">
    <location>
        <begin position="158"/>
        <end position="175"/>
    </location>
</feature>
<dbReference type="RefSeq" id="WP_058440481.1">
    <property type="nucleotide sequence ID" value="NZ_CAAAHU010000020.1"/>
</dbReference>
<dbReference type="PATRIC" id="fig|29422.6.peg.385"/>
<dbReference type="InterPro" id="IPR029787">
    <property type="entry name" value="Nucleotide_cyclase"/>
</dbReference>
<proteinExistence type="predicted"/>
<feature type="transmembrane region" description="Helical" evidence="1">
    <location>
        <begin position="73"/>
        <end position="93"/>
    </location>
</feature>
<keyword evidence="4" id="KW-1185">Reference proteome</keyword>
<evidence type="ECO:0000256" key="1">
    <source>
        <dbReference type="SAM" id="Phobius"/>
    </source>
</evidence>
<dbReference type="Gene3D" id="3.30.70.270">
    <property type="match status" value="1"/>
</dbReference>
<dbReference type="NCBIfam" id="TIGR00254">
    <property type="entry name" value="GGDEF"/>
    <property type="match status" value="1"/>
</dbReference>
<keyword evidence="1" id="KW-1133">Transmembrane helix</keyword>
<dbReference type="InterPro" id="IPR052155">
    <property type="entry name" value="Biofilm_reg_signaling"/>
</dbReference>
<keyword evidence="1" id="KW-0472">Membrane</keyword>
<feature type="transmembrane region" description="Helical" evidence="1">
    <location>
        <begin position="46"/>
        <end position="66"/>
    </location>
</feature>
<dbReference type="STRING" id="29422.Lbru_0370"/>
<comment type="caution">
    <text evidence="3">The sequence shown here is derived from an EMBL/GenBank/DDBJ whole genome shotgun (WGS) entry which is preliminary data.</text>
</comment>
<keyword evidence="1" id="KW-0812">Transmembrane</keyword>
<feature type="transmembrane region" description="Helical" evidence="1">
    <location>
        <begin position="20"/>
        <end position="40"/>
    </location>
</feature>
<accession>A0A0W0STA3</accession>
<sequence>MHFKNKSYADIAYANIRPYYLIYSISIELLIVCVFITSFYLFSELYYLTAVIGAAGIIALLNLYLLHRSKNTYLCGHIIALVLFLTVLVSNYLTRGIGTSFSVSVWFYVIPVLSVVLVGRDGLFFYASLSLIVIVGCKLISIPAYYSLPANQLIIIDWVNHLFAFLIIISTLNSFKKMSDQYERLLISKNYSLKCEKDRYNHLAHFDALTHLPNRKYFLLNLEAAMATLPNDQRLTLFFMDLDNFKFINDSLGHSAGDDLLIETAKRLKTCFREQDFVARLGGDEFTAFVKHSRDEDISQEIIKRIELAFQQTFHFKNQDYLSSISVGLASYPEQVKTLDELMALADISMYTAKKQKNKDNHVKLI</sequence>
<feature type="transmembrane region" description="Helical" evidence="1">
    <location>
        <begin position="99"/>
        <end position="118"/>
    </location>
</feature>
<dbReference type="Proteomes" id="UP000054742">
    <property type="component" value="Unassembled WGS sequence"/>
</dbReference>
<dbReference type="CDD" id="cd01949">
    <property type="entry name" value="GGDEF"/>
    <property type="match status" value="1"/>
</dbReference>
<dbReference type="EMBL" id="LNXV01000004">
    <property type="protein sequence ID" value="KTC86429.1"/>
    <property type="molecule type" value="Genomic_DNA"/>
</dbReference>
<evidence type="ECO:0000313" key="4">
    <source>
        <dbReference type="Proteomes" id="UP000054742"/>
    </source>
</evidence>
<feature type="transmembrane region" description="Helical" evidence="1">
    <location>
        <begin position="123"/>
        <end position="146"/>
    </location>
</feature>
<feature type="domain" description="GGDEF" evidence="2">
    <location>
        <begin position="233"/>
        <end position="366"/>
    </location>
</feature>
<dbReference type="PANTHER" id="PTHR44757">
    <property type="entry name" value="DIGUANYLATE CYCLASE DGCP"/>
    <property type="match status" value="1"/>
</dbReference>
<dbReference type="OrthoDB" id="9812358at2"/>
<dbReference type="SMART" id="SM00267">
    <property type="entry name" value="GGDEF"/>
    <property type="match status" value="1"/>
</dbReference>
<gene>
    <name evidence="3" type="ORF">Lbru_0370</name>
</gene>
<evidence type="ECO:0000313" key="3">
    <source>
        <dbReference type="EMBL" id="KTC86429.1"/>
    </source>
</evidence>
<dbReference type="InterPro" id="IPR043128">
    <property type="entry name" value="Rev_trsase/Diguanyl_cyclase"/>
</dbReference>
<organism evidence="3 4">
    <name type="scientific">Legionella brunensis</name>
    <dbReference type="NCBI Taxonomy" id="29422"/>
    <lineage>
        <taxon>Bacteria</taxon>
        <taxon>Pseudomonadati</taxon>
        <taxon>Pseudomonadota</taxon>
        <taxon>Gammaproteobacteria</taxon>
        <taxon>Legionellales</taxon>
        <taxon>Legionellaceae</taxon>
        <taxon>Legionella</taxon>
    </lineage>
</organism>
<dbReference type="PROSITE" id="PS50887">
    <property type="entry name" value="GGDEF"/>
    <property type="match status" value="1"/>
</dbReference>
<dbReference type="AlphaFoldDB" id="A0A0W0STA3"/>
<dbReference type="PANTHER" id="PTHR44757:SF2">
    <property type="entry name" value="BIOFILM ARCHITECTURE MAINTENANCE PROTEIN MBAA"/>
    <property type="match status" value="1"/>
</dbReference>
<reference evidence="3 4" key="1">
    <citation type="submission" date="2015-11" db="EMBL/GenBank/DDBJ databases">
        <title>Genomic analysis of 38 Legionella species identifies large and diverse effector repertoires.</title>
        <authorList>
            <person name="Burstein D."/>
            <person name="Amaro F."/>
            <person name="Zusman T."/>
            <person name="Lifshitz Z."/>
            <person name="Cohen O."/>
            <person name="Gilbert J.A."/>
            <person name="Pupko T."/>
            <person name="Shuman H.A."/>
            <person name="Segal G."/>
        </authorList>
    </citation>
    <scope>NUCLEOTIDE SEQUENCE [LARGE SCALE GENOMIC DNA]</scope>
    <source>
        <strain evidence="3 4">ATCC 43878</strain>
    </source>
</reference>
<dbReference type="SUPFAM" id="SSF55073">
    <property type="entry name" value="Nucleotide cyclase"/>
    <property type="match status" value="1"/>
</dbReference>
<name>A0A0W0STA3_9GAMM</name>